<dbReference type="Proteomes" id="UP001230156">
    <property type="component" value="Unassembled WGS sequence"/>
</dbReference>
<organism evidence="4 5">
    <name type="scientific">Dongia sedimenti</name>
    <dbReference type="NCBI Taxonomy" id="3064282"/>
    <lineage>
        <taxon>Bacteria</taxon>
        <taxon>Pseudomonadati</taxon>
        <taxon>Pseudomonadota</taxon>
        <taxon>Alphaproteobacteria</taxon>
        <taxon>Rhodospirillales</taxon>
        <taxon>Dongiaceae</taxon>
        <taxon>Dongia</taxon>
    </lineage>
</organism>
<dbReference type="RefSeq" id="WP_379958758.1">
    <property type="nucleotide sequence ID" value="NZ_JAUYVI010000006.1"/>
</dbReference>
<comment type="catalytic activity">
    <reaction evidence="1">
        <text>beta-D-ribopyranose = beta-D-ribofuranose</text>
        <dbReference type="Rhea" id="RHEA:25432"/>
        <dbReference type="ChEBI" id="CHEBI:27476"/>
        <dbReference type="ChEBI" id="CHEBI:47002"/>
        <dbReference type="EC" id="5.4.99.62"/>
    </reaction>
</comment>
<dbReference type="PANTHER" id="PTHR31690">
    <property type="entry name" value="FUCOSE MUTAROTASE"/>
    <property type="match status" value="1"/>
</dbReference>
<dbReference type="PANTHER" id="PTHR31690:SF4">
    <property type="entry name" value="FUCOSE MUTAROTASE"/>
    <property type="match status" value="1"/>
</dbReference>
<dbReference type="Gene3D" id="3.40.1650.10">
    <property type="entry name" value="RbsD-like domain"/>
    <property type="match status" value="1"/>
</dbReference>
<gene>
    <name evidence="4" type="ORF">Q8A70_20245</name>
</gene>
<keyword evidence="5" id="KW-1185">Reference proteome</keyword>
<proteinExistence type="predicted"/>
<dbReference type="InterPro" id="IPR050443">
    <property type="entry name" value="RbsD/FucU_mutarotase"/>
</dbReference>
<dbReference type="Pfam" id="PF05025">
    <property type="entry name" value="RbsD_FucU"/>
    <property type="match status" value="1"/>
</dbReference>
<protein>
    <submittedName>
        <fullName evidence="4">RbsD/FucU domain-containing protein</fullName>
    </submittedName>
</protein>
<comment type="caution">
    <text evidence="4">The sequence shown here is derived from an EMBL/GenBank/DDBJ whole genome shotgun (WGS) entry which is preliminary data.</text>
</comment>
<reference evidence="5" key="1">
    <citation type="submission" date="2023-08" db="EMBL/GenBank/DDBJ databases">
        <title>Rhodospirillaceae gen. nov., a novel taxon isolated from the Yangtze River Yuezi River estuary sludge.</title>
        <authorList>
            <person name="Ruan L."/>
        </authorList>
    </citation>
    <scope>NUCLEOTIDE SEQUENCE [LARGE SCALE GENOMIC DNA]</scope>
    <source>
        <strain evidence="5">R-7</strain>
    </source>
</reference>
<evidence type="ECO:0000256" key="2">
    <source>
        <dbReference type="ARBA" id="ARBA00023235"/>
    </source>
</evidence>
<dbReference type="SUPFAM" id="SSF102546">
    <property type="entry name" value="RbsD-like"/>
    <property type="match status" value="1"/>
</dbReference>
<evidence type="ECO:0000313" key="5">
    <source>
        <dbReference type="Proteomes" id="UP001230156"/>
    </source>
</evidence>
<comment type="catalytic activity">
    <reaction evidence="3">
        <text>alpha-L-fucose = beta-L-fucose</text>
        <dbReference type="Rhea" id="RHEA:25580"/>
        <dbReference type="ChEBI" id="CHEBI:42548"/>
        <dbReference type="ChEBI" id="CHEBI:42589"/>
        <dbReference type="EC" id="5.1.3.29"/>
    </reaction>
</comment>
<dbReference type="EMBL" id="JAUYVI010000006">
    <property type="protein sequence ID" value="MDQ7250032.1"/>
    <property type="molecule type" value="Genomic_DNA"/>
</dbReference>
<accession>A0ABU0YS43</accession>
<keyword evidence="2" id="KW-0413">Isomerase</keyword>
<evidence type="ECO:0000313" key="4">
    <source>
        <dbReference type="EMBL" id="MDQ7250032.1"/>
    </source>
</evidence>
<dbReference type="InterPro" id="IPR023750">
    <property type="entry name" value="RbsD-like_sf"/>
</dbReference>
<sequence>MLIGLDILLNADILYVLRAMGHGDDIAIVDATFPAESHARKLIRSEGADLTRMLTAVLSVLPIDRDAPDPIVAMQVIGAPGEILPIHTEIETLARPRLAGGNLVRLERFQFYERVKQSFAVIATGELRDYGNVILRKGDKA</sequence>
<evidence type="ECO:0000256" key="1">
    <source>
        <dbReference type="ARBA" id="ARBA00000223"/>
    </source>
</evidence>
<evidence type="ECO:0000256" key="3">
    <source>
        <dbReference type="ARBA" id="ARBA00036324"/>
    </source>
</evidence>
<dbReference type="InterPro" id="IPR007721">
    <property type="entry name" value="RbsD_FucU"/>
</dbReference>
<name>A0ABU0YS43_9PROT</name>